<evidence type="ECO:0008006" key="3">
    <source>
        <dbReference type="Google" id="ProtNLM"/>
    </source>
</evidence>
<organism evidence="1 2">
    <name type="scientific">Salegentibacter salegens</name>
    <dbReference type="NCBI Taxonomy" id="143223"/>
    <lineage>
        <taxon>Bacteria</taxon>
        <taxon>Pseudomonadati</taxon>
        <taxon>Bacteroidota</taxon>
        <taxon>Flavobacteriia</taxon>
        <taxon>Flavobacteriales</taxon>
        <taxon>Flavobacteriaceae</taxon>
        <taxon>Salegentibacter</taxon>
    </lineage>
</organism>
<sequence length="200" mass="23578">MNKAEKEEIITKVTSLLKEIPSSMDIVKKAGNRHKRFEYLATHMVEKAIEKDALIISKNRMGIAILFKTSKKDDNFLKDIRSQIGLVLNVTGVKNAYTIVKNQNYIKKQRPQESEYLYCWFWGILAESRGADTQVGKEMKDEFYRKAKEFQIPLYAETRMRKNALVYQRFGFELFHEWQHPSGDTMYFLRYNPPPHSENQ</sequence>
<dbReference type="Gene3D" id="3.40.630.30">
    <property type="match status" value="1"/>
</dbReference>
<keyword evidence="2" id="KW-1185">Reference proteome</keyword>
<dbReference type="AlphaFoldDB" id="A0A1M7NRY2"/>
<evidence type="ECO:0000313" key="2">
    <source>
        <dbReference type="Proteomes" id="UP000190235"/>
    </source>
</evidence>
<proteinExistence type="predicted"/>
<dbReference type="STRING" id="143223.SAMN05878281_3390"/>
<dbReference type="Proteomes" id="UP000190235">
    <property type="component" value="Chromosome I"/>
</dbReference>
<name>A0A1M7NRY2_9FLAO</name>
<reference evidence="2" key="1">
    <citation type="submission" date="2016-11" db="EMBL/GenBank/DDBJ databases">
        <authorList>
            <person name="Varghese N."/>
            <person name="Submissions S."/>
        </authorList>
    </citation>
    <scope>NUCLEOTIDE SEQUENCE [LARGE SCALE GENOMIC DNA]</scope>
    <source>
        <strain evidence="2">ACAM 48</strain>
    </source>
</reference>
<dbReference type="EMBL" id="LT670848">
    <property type="protein sequence ID" value="SHN06649.1"/>
    <property type="molecule type" value="Genomic_DNA"/>
</dbReference>
<evidence type="ECO:0000313" key="1">
    <source>
        <dbReference type="EMBL" id="SHN06649.1"/>
    </source>
</evidence>
<accession>A0A1M7NRY2</accession>
<gene>
    <name evidence="1" type="ORF">SAMN05878281_3390</name>
</gene>
<dbReference type="OrthoDB" id="1452841at2"/>
<protein>
    <recommendedName>
        <fullName evidence="3">N-acetyltransferase domain-containing protein</fullName>
    </recommendedName>
</protein>